<name>A0A6S6SG07_9BACT</name>
<dbReference type="PANTHER" id="PTHR48267">
    <property type="entry name" value="CUPREDOXIN SUPERFAMILY PROTEIN"/>
    <property type="match status" value="1"/>
</dbReference>
<sequence>MFKFIGLSVITAGLLVGCGSSSSTPETNSGLLGSVVKGPITEATVIIYDAIGKEVARTTSKDGKFTLPSIELTSDYYTIETTGGSYEDESSNTTVNVGANEGLKTLLSKAELEMMLTNKEYAALTPETTIFTALTKENLQDNNLSASMTKASELIYKTLIENSSPMSGLAGDYLVRKGDLTQDGASSTEIAFAKNRAISFSNLMESLGISPSRVFEIIGKISTDFKDGTEDGIEVDGQTRKASDDYTIARNEFFQDTTTRLRDGNLSEGEREQLVEMGFDVERLENDRANKDANLSADIAKYLASTTLPTLHILETISDEDGNITDAKETYTLTAKTDVNVTIETPEGSWITPMWRYNDKQLPVIIRTSRGTEMTLKLDNQLASDSTIHWHGFKIPAIMDGGPDVPVAPSTTKDYTFSMLQPAAPLWFHPHPDMETGKQVYMGLAGAFLLEDDISKKLEADKNLPSGDRDVVLLVQDRRFAAEANGVRELQYMTMDMDSDGMLGDKILVNGSVIPKLEVDTAQYRFRLYNVSNARNYDFAFDDNRTFKVVATDGGLLNEPVELTNITLGAAERVEIIVDFSNDAIDSKILMVSRPTAGDMMGMIDMDEMDSNSSSEMSGMSEMDSNSDSGMDGMSGMDGNGMGGMDGMAGSGEGLVIMRFDVKTSVADDVILYQKLPESAEISTRIDPTTAVNATANRQFVMQMTRGANTGGGMNMSFVINSKTFDMNRVDEFITADTTEIWEIRNASPMAHPFHAHAVQYQILERNGVAVTGVDLGWKDTFLVQPGGSVKIIAKFDPVLSVGDYMYHCHILEHEDAGMMGYFRVGTTGNVGSN</sequence>
<dbReference type="InterPro" id="IPR011706">
    <property type="entry name" value="Cu-oxidase_C"/>
</dbReference>
<dbReference type="GO" id="GO:0016491">
    <property type="term" value="F:oxidoreductase activity"/>
    <property type="evidence" value="ECO:0007669"/>
    <property type="project" value="UniProtKB-KW"/>
</dbReference>
<keyword evidence="1" id="KW-0479">Metal-binding</keyword>
<dbReference type="InterPro" id="IPR008972">
    <property type="entry name" value="Cupredoxin"/>
</dbReference>
<dbReference type="Pfam" id="PF07731">
    <property type="entry name" value="Cu-oxidase_2"/>
    <property type="match status" value="1"/>
</dbReference>
<dbReference type="Pfam" id="PF07732">
    <property type="entry name" value="Cu-oxidase_3"/>
    <property type="match status" value="1"/>
</dbReference>
<dbReference type="Pfam" id="PF00394">
    <property type="entry name" value="Cu-oxidase"/>
    <property type="match status" value="1"/>
</dbReference>
<dbReference type="GO" id="GO:0005507">
    <property type="term" value="F:copper ion binding"/>
    <property type="evidence" value="ECO:0007669"/>
    <property type="project" value="InterPro"/>
</dbReference>
<dbReference type="PANTHER" id="PTHR48267:SF1">
    <property type="entry name" value="BILIRUBIN OXIDASE"/>
    <property type="match status" value="1"/>
</dbReference>
<evidence type="ECO:0000313" key="6">
    <source>
        <dbReference type="EMBL" id="CAA6803789.1"/>
    </source>
</evidence>
<dbReference type="PROSITE" id="PS00080">
    <property type="entry name" value="MULTICOPPER_OXIDASE2"/>
    <property type="match status" value="1"/>
</dbReference>
<dbReference type="InterPro" id="IPR002355">
    <property type="entry name" value="Cu_oxidase_Cu_BS"/>
</dbReference>
<dbReference type="InterPro" id="IPR045087">
    <property type="entry name" value="Cu-oxidase_fam"/>
</dbReference>
<organism evidence="6">
    <name type="scientific">uncultured Sulfurovum sp</name>
    <dbReference type="NCBI Taxonomy" id="269237"/>
    <lineage>
        <taxon>Bacteria</taxon>
        <taxon>Pseudomonadati</taxon>
        <taxon>Campylobacterota</taxon>
        <taxon>Epsilonproteobacteria</taxon>
        <taxon>Campylobacterales</taxon>
        <taxon>Sulfurovaceae</taxon>
        <taxon>Sulfurovum</taxon>
        <taxon>environmental samples</taxon>
    </lineage>
</organism>
<dbReference type="PROSITE" id="PS00079">
    <property type="entry name" value="MULTICOPPER_OXIDASE1"/>
    <property type="match status" value="1"/>
</dbReference>
<evidence type="ECO:0000259" key="5">
    <source>
        <dbReference type="Pfam" id="PF07732"/>
    </source>
</evidence>
<dbReference type="Gene3D" id="2.60.40.420">
    <property type="entry name" value="Cupredoxins - blue copper proteins"/>
    <property type="match status" value="3"/>
</dbReference>
<dbReference type="PROSITE" id="PS51257">
    <property type="entry name" value="PROKAR_LIPOPROTEIN"/>
    <property type="match status" value="1"/>
</dbReference>
<feature type="domain" description="Plastocyanin-like" evidence="3">
    <location>
        <begin position="504"/>
        <end position="583"/>
    </location>
</feature>
<reference evidence="6" key="1">
    <citation type="submission" date="2020-01" db="EMBL/GenBank/DDBJ databases">
        <authorList>
            <person name="Meier V. D."/>
            <person name="Meier V D."/>
        </authorList>
    </citation>
    <scope>NUCLEOTIDE SEQUENCE</scope>
    <source>
        <strain evidence="6">HLG_WM_MAG_06</strain>
    </source>
</reference>
<keyword evidence="2" id="KW-0560">Oxidoreductase</keyword>
<feature type="domain" description="Plastocyanin-like" evidence="4">
    <location>
        <begin position="700"/>
        <end position="826"/>
    </location>
</feature>
<evidence type="ECO:0000259" key="4">
    <source>
        <dbReference type="Pfam" id="PF07731"/>
    </source>
</evidence>
<protein>
    <submittedName>
        <fullName evidence="6">Multicopper oxidase</fullName>
    </submittedName>
</protein>
<feature type="domain" description="Plastocyanin-like" evidence="5">
    <location>
        <begin position="346"/>
        <end position="453"/>
    </location>
</feature>
<dbReference type="InterPro" id="IPR011707">
    <property type="entry name" value="Cu-oxidase-like_N"/>
</dbReference>
<dbReference type="EMBL" id="CACVAP010000041">
    <property type="protein sequence ID" value="CAA6803789.1"/>
    <property type="molecule type" value="Genomic_DNA"/>
</dbReference>
<dbReference type="InterPro" id="IPR033138">
    <property type="entry name" value="Cu_oxidase_CS"/>
</dbReference>
<gene>
    <name evidence="6" type="ORF">HELGO_WM13997</name>
</gene>
<dbReference type="AlphaFoldDB" id="A0A6S6SG07"/>
<dbReference type="SUPFAM" id="SSF49503">
    <property type="entry name" value="Cupredoxins"/>
    <property type="match status" value="3"/>
</dbReference>
<evidence type="ECO:0000256" key="2">
    <source>
        <dbReference type="ARBA" id="ARBA00023002"/>
    </source>
</evidence>
<evidence type="ECO:0000256" key="1">
    <source>
        <dbReference type="ARBA" id="ARBA00022723"/>
    </source>
</evidence>
<proteinExistence type="predicted"/>
<dbReference type="CDD" id="cd13890">
    <property type="entry name" value="CuRO_3_CueO_FtsP"/>
    <property type="match status" value="1"/>
</dbReference>
<evidence type="ECO:0000259" key="3">
    <source>
        <dbReference type="Pfam" id="PF00394"/>
    </source>
</evidence>
<dbReference type="InterPro" id="IPR001117">
    <property type="entry name" value="Cu-oxidase_2nd"/>
</dbReference>
<accession>A0A6S6SG07</accession>